<proteinExistence type="predicted"/>
<dbReference type="Proteomes" id="UP000580517">
    <property type="component" value="Unassembled WGS sequence"/>
</dbReference>
<dbReference type="PROSITE" id="PS00974">
    <property type="entry name" value="MANNITOL_DHGENASE"/>
    <property type="match status" value="1"/>
</dbReference>
<dbReference type="InterPro" id="IPR023027">
    <property type="entry name" value="Mannitol_DH_CS"/>
</dbReference>
<dbReference type="InterPro" id="IPR013118">
    <property type="entry name" value="Mannitol_DH_C"/>
</dbReference>
<dbReference type="PANTHER" id="PTHR43362">
    <property type="entry name" value="MANNITOL DEHYDROGENASE DSF1-RELATED"/>
    <property type="match status" value="1"/>
</dbReference>
<evidence type="ECO:0000259" key="4">
    <source>
        <dbReference type="Pfam" id="PF08125"/>
    </source>
</evidence>
<dbReference type="InterPro" id="IPR013328">
    <property type="entry name" value="6PGD_dom2"/>
</dbReference>
<keyword evidence="2" id="KW-0520">NAD</keyword>
<dbReference type="PRINTS" id="PR00084">
    <property type="entry name" value="MTLDHDRGNASE"/>
</dbReference>
<sequence>MYHREACGVGIVHLGVGNFHRAHQAVYTDEVLARQSGDWRILGVSLRSENIARILNEQDGLYTLLIRGEGGTHAHVIGSIAGAVAASRSLAPVLTALISPKTRIVTLTVTEKAYGIDRASGAVSSLHPAVMHDLANPDQPAGVLGLLVWGLRHRRQRQLAPFSVLCCDNLPENGRLLRAGVCDLAERTEAGLGGWIAEHVAFPCSMVDRITPSPTDQTLRDAALATGCDDLAAVETEPFSMWVVEDHFPAGRPAWERAGALMVHDVAPYERMKLRMLNGAHSLLAYAGHVAGHAYVRDAMRDDALSRRVDEYLRAAAATLQPLPAVDFSTYAADLRRRFANPSIAHKTSQIAMDGTEKLPQRILEAAADSLAKEMPTKIFAFATAAWMRYSLGITDAGEQYDLNDPRAGEITSAVRRVSGAPHAPDLHSLRSYAVHASALSAALMGLPGLFPPSLLQSPAWREQVSGYLRVMLDKGMTAALQDAD</sequence>
<feature type="domain" description="Mannitol dehydrogenase C-terminal" evidence="4">
    <location>
        <begin position="265"/>
        <end position="416"/>
    </location>
</feature>
<evidence type="ECO:0000313" key="6">
    <source>
        <dbReference type="Proteomes" id="UP000580517"/>
    </source>
</evidence>
<evidence type="ECO:0000259" key="3">
    <source>
        <dbReference type="Pfam" id="PF01232"/>
    </source>
</evidence>
<gene>
    <name evidence="5" type="ORF">H0A68_10895</name>
</gene>
<dbReference type="Pfam" id="PF01232">
    <property type="entry name" value="Mannitol_dh"/>
    <property type="match status" value="1"/>
</dbReference>
<name>A0A853FFW1_9BURK</name>
<dbReference type="GO" id="GO:0016616">
    <property type="term" value="F:oxidoreductase activity, acting on the CH-OH group of donors, NAD or NADP as acceptor"/>
    <property type="evidence" value="ECO:0007669"/>
    <property type="project" value="TreeGrafter"/>
</dbReference>
<evidence type="ECO:0000313" key="5">
    <source>
        <dbReference type="EMBL" id="NYT37381.1"/>
    </source>
</evidence>
<keyword evidence="6" id="KW-1185">Reference proteome</keyword>
<reference evidence="5 6" key="1">
    <citation type="submission" date="2020-07" db="EMBL/GenBank/DDBJ databases">
        <title>Taxonomic revisions and descriptions of new bacterial species based on genomic comparisons in the high-G+C-content subgroup of the family Alcaligenaceae.</title>
        <authorList>
            <person name="Szabo A."/>
            <person name="Felfoldi T."/>
        </authorList>
    </citation>
    <scope>NUCLEOTIDE SEQUENCE [LARGE SCALE GENOMIC DNA]</scope>
    <source>
        <strain evidence="5 6">DSM 25264</strain>
    </source>
</reference>
<evidence type="ECO:0000256" key="2">
    <source>
        <dbReference type="ARBA" id="ARBA00023027"/>
    </source>
</evidence>
<dbReference type="SUPFAM" id="SSF48179">
    <property type="entry name" value="6-phosphogluconate dehydrogenase C-terminal domain-like"/>
    <property type="match status" value="1"/>
</dbReference>
<dbReference type="InterPro" id="IPR000669">
    <property type="entry name" value="Mannitol_DH"/>
</dbReference>
<evidence type="ECO:0000256" key="1">
    <source>
        <dbReference type="ARBA" id="ARBA00023002"/>
    </source>
</evidence>
<dbReference type="InterPro" id="IPR013131">
    <property type="entry name" value="Mannitol_DH_N"/>
</dbReference>
<dbReference type="EMBL" id="JACCEW010000003">
    <property type="protein sequence ID" value="NYT37381.1"/>
    <property type="molecule type" value="Genomic_DNA"/>
</dbReference>
<dbReference type="InterPro" id="IPR050988">
    <property type="entry name" value="Mannitol_DH/Oxidoreductase"/>
</dbReference>
<dbReference type="Pfam" id="PF08125">
    <property type="entry name" value="Mannitol_dh_C"/>
    <property type="match status" value="1"/>
</dbReference>
<dbReference type="InterPro" id="IPR008927">
    <property type="entry name" value="6-PGluconate_DH-like_C_sf"/>
</dbReference>
<protein>
    <submittedName>
        <fullName evidence="5">Mannitol dehydrogenase family protein</fullName>
    </submittedName>
</protein>
<comment type="caution">
    <text evidence="5">The sequence shown here is derived from an EMBL/GenBank/DDBJ whole genome shotgun (WGS) entry which is preliminary data.</text>
</comment>
<dbReference type="GO" id="GO:0019594">
    <property type="term" value="P:mannitol metabolic process"/>
    <property type="evidence" value="ECO:0007669"/>
    <property type="project" value="InterPro"/>
</dbReference>
<dbReference type="PANTHER" id="PTHR43362:SF1">
    <property type="entry name" value="MANNITOL DEHYDROGENASE 2-RELATED"/>
    <property type="match status" value="1"/>
</dbReference>
<dbReference type="Gene3D" id="3.40.50.720">
    <property type="entry name" value="NAD(P)-binding Rossmann-like Domain"/>
    <property type="match status" value="1"/>
</dbReference>
<feature type="domain" description="Mannitol dehydrogenase N-terminal" evidence="3">
    <location>
        <begin position="10"/>
        <end position="256"/>
    </location>
</feature>
<dbReference type="InterPro" id="IPR036291">
    <property type="entry name" value="NAD(P)-bd_dom_sf"/>
</dbReference>
<dbReference type="Gene3D" id="1.10.1040.10">
    <property type="entry name" value="N-(1-d-carboxylethyl)-l-norvaline Dehydrogenase, domain 2"/>
    <property type="match status" value="1"/>
</dbReference>
<dbReference type="AlphaFoldDB" id="A0A853FFW1"/>
<organism evidence="5 6">
    <name type="scientific">Allopusillimonas soli</name>
    <dbReference type="NCBI Taxonomy" id="659016"/>
    <lineage>
        <taxon>Bacteria</taxon>
        <taxon>Pseudomonadati</taxon>
        <taxon>Pseudomonadota</taxon>
        <taxon>Betaproteobacteria</taxon>
        <taxon>Burkholderiales</taxon>
        <taxon>Alcaligenaceae</taxon>
        <taxon>Allopusillimonas</taxon>
    </lineage>
</organism>
<accession>A0A853FFW1</accession>
<dbReference type="SUPFAM" id="SSF51735">
    <property type="entry name" value="NAD(P)-binding Rossmann-fold domains"/>
    <property type="match status" value="1"/>
</dbReference>
<keyword evidence="1" id="KW-0560">Oxidoreductase</keyword>